<keyword evidence="3" id="KW-1185">Reference proteome</keyword>
<dbReference type="RefSeq" id="WP_163771273.1">
    <property type="nucleotide sequence ID" value="NZ_JAAGXA010000003.1"/>
</dbReference>
<sequence>MANISRRGVVRAGVWSVPAVAVVAAAPAVAASTAPEIRITSIAPRGFGDRTDVFYTVDGVPTGPTRIVRVSRTPSDGSTIGPDFAVSQGPGSGSFIFVGLVPGTTYDFTVTYYVDGSPVASHSLPYTA</sequence>
<reference evidence="2 3" key="1">
    <citation type="journal article" date="2014" name="Int. J. Syst. Evol. Microbiol.">
        <title>Nocardioides zeae sp. nov., isolated from the stem of Zea mays.</title>
        <authorList>
            <person name="Glaeser S.P."/>
            <person name="McInroy J.A."/>
            <person name="Busse H.J."/>
            <person name="Kampfer P."/>
        </authorList>
    </citation>
    <scope>NUCLEOTIDE SEQUENCE [LARGE SCALE GENOMIC DNA]</scope>
    <source>
        <strain evidence="2 3">JCM 30728</strain>
    </source>
</reference>
<gene>
    <name evidence="2" type="ORF">G3T38_06505</name>
</gene>
<dbReference type="EMBL" id="JAAGXA010000003">
    <property type="protein sequence ID" value="NEN77924.1"/>
    <property type="molecule type" value="Genomic_DNA"/>
</dbReference>
<organism evidence="2 3">
    <name type="scientific">Nocardioides zeae</name>
    <dbReference type="NCBI Taxonomy" id="1457234"/>
    <lineage>
        <taxon>Bacteria</taxon>
        <taxon>Bacillati</taxon>
        <taxon>Actinomycetota</taxon>
        <taxon>Actinomycetes</taxon>
        <taxon>Propionibacteriales</taxon>
        <taxon>Nocardioidaceae</taxon>
        <taxon>Nocardioides</taxon>
    </lineage>
</organism>
<comment type="caution">
    <text evidence="2">The sequence shown here is derived from an EMBL/GenBank/DDBJ whole genome shotgun (WGS) entry which is preliminary data.</text>
</comment>
<protein>
    <recommendedName>
        <fullName evidence="4">Fibronectin type III domain-containing protein</fullName>
    </recommendedName>
</protein>
<dbReference type="PROSITE" id="PS51318">
    <property type="entry name" value="TAT"/>
    <property type="match status" value="1"/>
</dbReference>
<evidence type="ECO:0000313" key="3">
    <source>
        <dbReference type="Proteomes" id="UP000468687"/>
    </source>
</evidence>
<feature type="chain" id="PRO_5027019897" description="Fibronectin type III domain-containing protein" evidence="1">
    <location>
        <begin position="31"/>
        <end position="128"/>
    </location>
</feature>
<proteinExistence type="predicted"/>
<evidence type="ECO:0008006" key="4">
    <source>
        <dbReference type="Google" id="ProtNLM"/>
    </source>
</evidence>
<evidence type="ECO:0000313" key="2">
    <source>
        <dbReference type="EMBL" id="NEN77924.1"/>
    </source>
</evidence>
<dbReference type="InterPro" id="IPR036116">
    <property type="entry name" value="FN3_sf"/>
</dbReference>
<feature type="signal peptide" evidence="1">
    <location>
        <begin position="1"/>
        <end position="30"/>
    </location>
</feature>
<dbReference type="InterPro" id="IPR006311">
    <property type="entry name" value="TAT_signal"/>
</dbReference>
<dbReference type="AlphaFoldDB" id="A0A6P0HI43"/>
<accession>A0A6P0HI43</accession>
<dbReference type="Proteomes" id="UP000468687">
    <property type="component" value="Unassembled WGS sequence"/>
</dbReference>
<dbReference type="SUPFAM" id="SSF49265">
    <property type="entry name" value="Fibronectin type III"/>
    <property type="match status" value="1"/>
</dbReference>
<keyword evidence="1" id="KW-0732">Signal</keyword>
<evidence type="ECO:0000256" key="1">
    <source>
        <dbReference type="SAM" id="SignalP"/>
    </source>
</evidence>
<name>A0A6P0HI43_9ACTN</name>